<reference evidence="2 3" key="1">
    <citation type="submission" date="2016-06" db="EMBL/GenBank/DDBJ databases">
        <authorList>
            <person name="Kjaerup R.B."/>
            <person name="Dalgaard T.S."/>
            <person name="Juul-Madsen H.R."/>
        </authorList>
    </citation>
    <scope>NUCLEOTIDE SEQUENCE [LARGE SCALE GENOMIC DNA]</scope>
    <source>
        <strain evidence="2 3">1165133.8</strain>
    </source>
</reference>
<dbReference type="RefSeq" id="WP_065143833.1">
    <property type="nucleotide sequence ID" value="NZ_LZLS01000087.1"/>
</dbReference>
<gene>
    <name evidence="2" type="ORF">A5634_21925</name>
</gene>
<keyword evidence="1" id="KW-1133">Transmembrane helix</keyword>
<dbReference type="OrthoDB" id="370375at2"/>
<comment type="caution">
    <text evidence="2">The sequence shown here is derived from an EMBL/GenBank/DDBJ whole genome shotgun (WGS) entry which is preliminary data.</text>
</comment>
<dbReference type="Pfam" id="PF10861">
    <property type="entry name" value="DUF2784"/>
    <property type="match status" value="1"/>
</dbReference>
<keyword evidence="1" id="KW-0812">Transmembrane</keyword>
<evidence type="ECO:0000256" key="1">
    <source>
        <dbReference type="SAM" id="Phobius"/>
    </source>
</evidence>
<dbReference type="EMBL" id="LZLS01000087">
    <property type="protein sequence ID" value="OBK27847.1"/>
    <property type="molecule type" value="Genomic_DNA"/>
</dbReference>
<dbReference type="AlphaFoldDB" id="A0A1A3P5I5"/>
<evidence type="ECO:0000313" key="2">
    <source>
        <dbReference type="EMBL" id="OBK27847.1"/>
    </source>
</evidence>
<keyword evidence="1" id="KW-0472">Membrane</keyword>
<protein>
    <recommendedName>
        <fullName evidence="4">DUF2784 domain-containing protein</fullName>
    </recommendedName>
</protein>
<accession>A0A1A3P5I5</accession>
<dbReference type="Proteomes" id="UP000093928">
    <property type="component" value="Unassembled WGS sequence"/>
</dbReference>
<proteinExistence type="predicted"/>
<evidence type="ECO:0008006" key="4">
    <source>
        <dbReference type="Google" id="ProtNLM"/>
    </source>
</evidence>
<feature type="transmembrane region" description="Helical" evidence="1">
    <location>
        <begin position="6"/>
        <end position="25"/>
    </location>
</feature>
<organism evidence="2 3">
    <name type="scientific">Mycobacterium asiaticum</name>
    <dbReference type="NCBI Taxonomy" id="1790"/>
    <lineage>
        <taxon>Bacteria</taxon>
        <taxon>Bacillati</taxon>
        <taxon>Actinomycetota</taxon>
        <taxon>Actinomycetes</taxon>
        <taxon>Mycobacteriales</taxon>
        <taxon>Mycobacteriaceae</taxon>
        <taxon>Mycobacterium</taxon>
    </lineage>
</organism>
<name>A0A1A3P5I5_MYCAS</name>
<evidence type="ECO:0000313" key="3">
    <source>
        <dbReference type="Proteomes" id="UP000093928"/>
    </source>
</evidence>
<sequence length="127" mass="13709">MRKAYFGVVIATVVAHLAYLIYLPSGGFLALRWRRSLWLHLPAVCWGVGVVALKFPCPLTSLESWARERAAMPPLPDSGFTGRYVAGVAFPATRVGTAQKLAFLAAAVSWVALGVQHRKPGYPADTG</sequence>
<dbReference type="InterPro" id="IPR021218">
    <property type="entry name" value="DUF2784"/>
</dbReference>